<gene>
    <name evidence="1" type="ORF">T190115A13A_160037</name>
</gene>
<name>A0ABP1FAM0_9FLAO</name>
<comment type="caution">
    <text evidence="1">The sequence shown here is derived from an EMBL/GenBank/DDBJ whole genome shotgun (WGS) entry which is preliminary data.</text>
</comment>
<reference evidence="1 2" key="1">
    <citation type="submission" date="2024-05" db="EMBL/GenBank/DDBJ databases">
        <authorList>
            <person name="Duchaud E."/>
        </authorList>
    </citation>
    <scope>NUCLEOTIDE SEQUENCE [LARGE SCALE GENOMIC DNA]</scope>
    <source>
        <strain evidence="1">Ena-SAMPLE-TAB-13-05-2024-13:56:06:370-140305</strain>
    </source>
</reference>
<evidence type="ECO:0000313" key="2">
    <source>
        <dbReference type="Proteomes" id="UP001497602"/>
    </source>
</evidence>
<evidence type="ECO:0000313" key="1">
    <source>
        <dbReference type="EMBL" id="CAL2105504.1"/>
    </source>
</evidence>
<proteinExistence type="predicted"/>
<dbReference type="EMBL" id="CAXJRC010000007">
    <property type="protein sequence ID" value="CAL2105504.1"/>
    <property type="molecule type" value="Genomic_DNA"/>
</dbReference>
<organism evidence="1 2">
    <name type="scientific">Tenacibaculum vairaonense</name>
    <dbReference type="NCBI Taxonomy" id="3137860"/>
    <lineage>
        <taxon>Bacteria</taxon>
        <taxon>Pseudomonadati</taxon>
        <taxon>Bacteroidota</taxon>
        <taxon>Flavobacteriia</taxon>
        <taxon>Flavobacteriales</taxon>
        <taxon>Flavobacteriaceae</taxon>
        <taxon>Tenacibaculum</taxon>
    </lineage>
</organism>
<accession>A0ABP1FAM0</accession>
<keyword evidence="2" id="KW-1185">Reference proteome</keyword>
<dbReference type="Proteomes" id="UP001497602">
    <property type="component" value="Unassembled WGS sequence"/>
</dbReference>
<sequence>MISGYRFESSNEAKCTYLIEKKITNSDLSINLFLVANRTIKQDSNM</sequence>
<protein>
    <submittedName>
        <fullName evidence="1">Uncharacterized protein</fullName>
    </submittedName>
</protein>